<protein>
    <submittedName>
        <fullName evidence="1">Uncharacterized protein</fullName>
    </submittedName>
</protein>
<dbReference type="AlphaFoldDB" id="A0A8S9LN95"/>
<evidence type="ECO:0000313" key="2">
    <source>
        <dbReference type="Proteomes" id="UP000712281"/>
    </source>
</evidence>
<evidence type="ECO:0000313" key="1">
    <source>
        <dbReference type="EMBL" id="KAF2606713.1"/>
    </source>
</evidence>
<dbReference type="Proteomes" id="UP000712281">
    <property type="component" value="Unassembled WGS sequence"/>
</dbReference>
<accession>A0A8S9LN95</accession>
<proteinExistence type="predicted"/>
<sequence>MEEMQEEEEEEEESYAYRPMDSILAPIFIEMMKNSARNGTTDMDSQLQEILRRRGRQPSAISLTLWVALGIHRSDTITVGIISHGRDAGGGGGGKQCLQTNGFHLGSNLHRNDEKFCKERNHRYGFTASGDSQEKGKTSRFR</sequence>
<dbReference type="EMBL" id="QGKW02000276">
    <property type="protein sequence ID" value="KAF2606713.1"/>
    <property type="molecule type" value="Genomic_DNA"/>
</dbReference>
<gene>
    <name evidence="1" type="ORF">F2Q68_00043816</name>
</gene>
<organism evidence="1 2">
    <name type="scientific">Brassica cretica</name>
    <name type="common">Mustard</name>
    <dbReference type="NCBI Taxonomy" id="69181"/>
    <lineage>
        <taxon>Eukaryota</taxon>
        <taxon>Viridiplantae</taxon>
        <taxon>Streptophyta</taxon>
        <taxon>Embryophyta</taxon>
        <taxon>Tracheophyta</taxon>
        <taxon>Spermatophyta</taxon>
        <taxon>Magnoliopsida</taxon>
        <taxon>eudicotyledons</taxon>
        <taxon>Gunneridae</taxon>
        <taxon>Pentapetalae</taxon>
        <taxon>rosids</taxon>
        <taxon>malvids</taxon>
        <taxon>Brassicales</taxon>
        <taxon>Brassicaceae</taxon>
        <taxon>Brassiceae</taxon>
        <taxon>Brassica</taxon>
    </lineage>
</organism>
<comment type="caution">
    <text evidence="1">The sequence shown here is derived from an EMBL/GenBank/DDBJ whole genome shotgun (WGS) entry which is preliminary data.</text>
</comment>
<name>A0A8S9LN95_BRACR</name>
<reference evidence="1" key="1">
    <citation type="submission" date="2019-12" db="EMBL/GenBank/DDBJ databases">
        <title>Genome sequencing and annotation of Brassica cretica.</title>
        <authorList>
            <person name="Studholme D.J."/>
            <person name="Sarris P.F."/>
        </authorList>
    </citation>
    <scope>NUCLEOTIDE SEQUENCE</scope>
    <source>
        <strain evidence="1">PFS-001/15</strain>
        <tissue evidence="1">Leaf</tissue>
    </source>
</reference>